<dbReference type="PANTHER" id="PTHR33231:SF1">
    <property type="entry name" value="30S RIBOSOMAL PROTEIN"/>
    <property type="match status" value="1"/>
</dbReference>
<evidence type="ECO:0000313" key="5">
    <source>
        <dbReference type="Proteomes" id="UP000034324"/>
    </source>
</evidence>
<feature type="non-terminal residue" evidence="4">
    <location>
        <position position="1"/>
    </location>
</feature>
<dbReference type="GO" id="GO:0043024">
    <property type="term" value="F:ribosomal small subunit binding"/>
    <property type="evidence" value="ECO:0007669"/>
    <property type="project" value="TreeGrafter"/>
</dbReference>
<dbReference type="SUPFAM" id="SSF69754">
    <property type="entry name" value="Ribosome binding protein Y (YfiA homologue)"/>
    <property type="match status" value="1"/>
</dbReference>
<dbReference type="PANTHER" id="PTHR33231">
    <property type="entry name" value="30S RIBOSOMAL PROTEIN"/>
    <property type="match status" value="1"/>
</dbReference>
<protein>
    <submittedName>
        <fullName evidence="4">Sigma 54 modulation protein</fullName>
    </submittedName>
</protein>
<dbReference type="EMBL" id="LBVC01000028">
    <property type="protein sequence ID" value="KKQ78256.1"/>
    <property type="molecule type" value="Genomic_DNA"/>
</dbReference>
<keyword evidence="1" id="KW-0810">Translation regulation</keyword>
<feature type="coiled-coil region" evidence="2">
    <location>
        <begin position="49"/>
        <end position="76"/>
    </location>
</feature>
<gene>
    <name evidence="4" type="ORF">US99_C0028G0010</name>
</gene>
<dbReference type="GO" id="GO:0045900">
    <property type="term" value="P:negative regulation of translational elongation"/>
    <property type="evidence" value="ECO:0007669"/>
    <property type="project" value="TreeGrafter"/>
</dbReference>
<evidence type="ECO:0000259" key="3">
    <source>
        <dbReference type="Pfam" id="PF16321"/>
    </source>
</evidence>
<feature type="domain" description="Sigma 54 modulation/S30EA ribosomal protein C-terminal" evidence="3">
    <location>
        <begin position="98"/>
        <end position="145"/>
    </location>
</feature>
<reference evidence="4 5" key="1">
    <citation type="journal article" date="2015" name="Nature">
        <title>rRNA introns, odd ribosomes, and small enigmatic genomes across a large radiation of phyla.</title>
        <authorList>
            <person name="Brown C.T."/>
            <person name="Hug L.A."/>
            <person name="Thomas B.C."/>
            <person name="Sharon I."/>
            <person name="Castelle C.J."/>
            <person name="Singh A."/>
            <person name="Wilkins M.J."/>
            <person name="Williams K.H."/>
            <person name="Banfield J.F."/>
        </authorList>
    </citation>
    <scope>NUCLEOTIDE SEQUENCE [LARGE SCALE GENOMIC DNA]</scope>
</reference>
<dbReference type="NCBIfam" id="TIGR00741">
    <property type="entry name" value="yfiA"/>
    <property type="match status" value="1"/>
</dbReference>
<dbReference type="Pfam" id="PF02482">
    <property type="entry name" value="Ribosomal_S30AE"/>
    <property type="match status" value="1"/>
</dbReference>
<evidence type="ECO:0000313" key="4">
    <source>
        <dbReference type="EMBL" id="KKQ78256.1"/>
    </source>
</evidence>
<proteinExistence type="predicted"/>
<dbReference type="Gene3D" id="3.30.505.50">
    <property type="entry name" value="Sigma 54 modulation/S30EA ribosomal protein, C-terminal domain"/>
    <property type="match status" value="1"/>
</dbReference>
<dbReference type="InterPro" id="IPR038416">
    <property type="entry name" value="Ribosom_S30AE_C_sf"/>
</dbReference>
<dbReference type="InterPro" id="IPR032528">
    <property type="entry name" value="Ribosom_S30AE_C"/>
</dbReference>
<dbReference type="CDD" id="cd00552">
    <property type="entry name" value="RaiA"/>
    <property type="match status" value="1"/>
</dbReference>
<dbReference type="InterPro" id="IPR003489">
    <property type="entry name" value="RHF/RaiA"/>
</dbReference>
<comment type="caution">
    <text evidence="4">The sequence shown here is derived from an EMBL/GenBank/DDBJ whole genome shotgun (WGS) entry which is preliminary data.</text>
</comment>
<dbReference type="InterPro" id="IPR050574">
    <property type="entry name" value="HPF/YfiA_ribosome-assoc"/>
</dbReference>
<evidence type="ECO:0000256" key="2">
    <source>
        <dbReference type="SAM" id="Coils"/>
    </source>
</evidence>
<accession>A0A0G0NME2</accession>
<name>A0A0G0NME2_9BACT</name>
<dbReference type="GO" id="GO:0022627">
    <property type="term" value="C:cytosolic small ribosomal subunit"/>
    <property type="evidence" value="ECO:0007669"/>
    <property type="project" value="TreeGrafter"/>
</dbReference>
<organism evidence="4 5">
    <name type="scientific">Candidatus Daviesbacteria bacterium GW2011_GWF2_38_6</name>
    <dbReference type="NCBI Taxonomy" id="1618432"/>
    <lineage>
        <taxon>Bacteria</taxon>
        <taxon>Candidatus Daviesiibacteriota</taxon>
    </lineage>
</organism>
<evidence type="ECO:0000256" key="1">
    <source>
        <dbReference type="ARBA" id="ARBA00022845"/>
    </source>
</evidence>
<dbReference type="AlphaFoldDB" id="A0A0G0NME2"/>
<dbReference type="Pfam" id="PF16321">
    <property type="entry name" value="Ribosom_S30AE_C"/>
    <property type="match status" value="1"/>
</dbReference>
<keyword evidence="2" id="KW-0175">Coiled coil</keyword>
<dbReference type="Gene3D" id="3.30.160.100">
    <property type="entry name" value="Ribosome hibernation promotion factor-like"/>
    <property type="match status" value="1"/>
</dbReference>
<dbReference type="Proteomes" id="UP000034324">
    <property type="component" value="Unassembled WGS sequence"/>
</dbReference>
<sequence length="151" mass="17348">KLSKLHEYIDNIVWAQAIVSVEKKIHTAEVVVHAGHQTMKAAASSDEMYSAIDKAMDKMEAQIKKYKERFTDHRATETIDLGEFTTLVGPEIRFSVVKDVPLKPMNKEEAVMEMEKIGYNFWVFQDRGSKQLQVVFKRIDSTYGLLQPVKK</sequence>
<dbReference type="InterPro" id="IPR036567">
    <property type="entry name" value="RHF-like"/>
</dbReference>